<evidence type="ECO:0000256" key="3">
    <source>
        <dbReference type="ARBA" id="ARBA00022840"/>
    </source>
</evidence>
<dbReference type="PROSITE" id="PS50893">
    <property type="entry name" value="ABC_TRANSPORTER_2"/>
    <property type="match status" value="2"/>
</dbReference>
<dbReference type="InterPro" id="IPR003439">
    <property type="entry name" value="ABC_transporter-like_ATP-bd"/>
</dbReference>
<dbReference type="InterPro" id="IPR050611">
    <property type="entry name" value="ABCF"/>
</dbReference>
<keyword evidence="3" id="KW-0067">ATP-binding</keyword>
<sequence>MVLPTATAVADALTPVLRELEVEEDMRDSLTDVITDAFAQDADLNAEGLKEVMEPFLLAFGASVGSIEGAARQVAVALCGLPEIPQADSAPALELLPTKAASADAKAPASRGPGRPQVAKPEPEQQPAVTLASFCTAGPSGGQQPSRKDKAAGGYPATAPKGKAAAKAAGGPPRTLGALWAAQADPTGEATGAWKLDAGSELSTVVRADEPEGDQEADAAAPAQGEGAAEKKARERQTQKAEHRAKRLAASEAAVNALGAVQAQEELGEIAAHGLRETREPAADAAATSSRKRVPRGVHVEGPGSRNVHLEGVSIMLTGEQGSRDVLRDSDLHLSAGHVYGLVGKNGSGKTTLLRRLAVGALPGQPAHLRLGYVAQELAALQGDQSALEAVVDADEERRELLKEKTEIEDALVGSEKLRDPDALAQAAANAQRFTQIEERLAAIDADGAEVRAQQTLGWLAFDDASMRRPVRELSGGWRMRLALARVLSSRPDILLLDEPTNHLDLHGVLWLQEHLRQEWGADAKKKDRIVVAVSHDCAFLDACATDILEIHDCKLRNFPGNYSAYLERVADEQRCLLLRRSELGREEKQAKKDLRNLKKQAREHADEKKVRQLKSKEKRMESSFRLSSMREFGKDGEDVVSKLREDGSLRFRFPDVEQVVSDDTNLLEMDGASVRQGGTAILKGVTLTLEPRSRVAVVGGNGAGKSTLMRALAGELKADEGPRGRGRKHPAYKPGFVSQHHLESQAGYLHENCMGYLRQLLPDKNAVRGASTVLTKQSDDSLLRAHLGNFGMGRDALKKVGYLSGGQKARLSLATATWWGPSALLLDEPTNHLDMDSLDALTLGLQAFEGPVVVVSHNRGFLEALCDELWVVRDGTVRVCPRGEEAFADFFARYVKECRAALK</sequence>
<dbReference type="GO" id="GO:0016887">
    <property type="term" value="F:ATP hydrolysis activity"/>
    <property type="evidence" value="ECO:0007669"/>
    <property type="project" value="InterPro"/>
</dbReference>
<protein>
    <recommendedName>
        <fullName evidence="5">ABC transporter domain-containing protein</fullName>
    </recommendedName>
</protein>
<dbReference type="PANTHER" id="PTHR19211:SF14">
    <property type="entry name" value="ATP-BINDING CASSETTE SUB-FAMILY F MEMBER 1"/>
    <property type="match status" value="1"/>
</dbReference>
<dbReference type="SMART" id="SM00382">
    <property type="entry name" value="AAA"/>
    <property type="match status" value="2"/>
</dbReference>
<dbReference type="Pfam" id="PF00005">
    <property type="entry name" value="ABC_tran"/>
    <property type="match status" value="2"/>
</dbReference>
<feature type="compositionally biased region" description="Low complexity" evidence="4">
    <location>
        <begin position="152"/>
        <end position="172"/>
    </location>
</feature>
<evidence type="ECO:0000313" key="6">
    <source>
        <dbReference type="EMBL" id="CAE4597049.1"/>
    </source>
</evidence>
<dbReference type="PROSITE" id="PS00211">
    <property type="entry name" value="ABC_TRANSPORTER_1"/>
    <property type="match status" value="2"/>
</dbReference>
<feature type="region of interest" description="Disordered" evidence="4">
    <location>
        <begin position="590"/>
        <end position="619"/>
    </location>
</feature>
<dbReference type="InterPro" id="IPR027417">
    <property type="entry name" value="P-loop_NTPase"/>
</dbReference>
<dbReference type="GO" id="GO:0005524">
    <property type="term" value="F:ATP binding"/>
    <property type="evidence" value="ECO:0007669"/>
    <property type="project" value="UniProtKB-KW"/>
</dbReference>
<feature type="domain" description="ABC transporter" evidence="5">
    <location>
        <begin position="308"/>
        <end position="578"/>
    </location>
</feature>
<evidence type="ECO:0000256" key="4">
    <source>
        <dbReference type="SAM" id="MobiDB-lite"/>
    </source>
</evidence>
<dbReference type="PANTHER" id="PTHR19211">
    <property type="entry name" value="ATP-BINDING TRANSPORT PROTEIN-RELATED"/>
    <property type="match status" value="1"/>
</dbReference>
<organism evidence="6">
    <name type="scientific">Alexandrium monilatum</name>
    <dbReference type="NCBI Taxonomy" id="311494"/>
    <lineage>
        <taxon>Eukaryota</taxon>
        <taxon>Sar</taxon>
        <taxon>Alveolata</taxon>
        <taxon>Dinophyceae</taxon>
        <taxon>Gonyaulacales</taxon>
        <taxon>Pyrocystaceae</taxon>
        <taxon>Alexandrium</taxon>
    </lineage>
</organism>
<feature type="region of interest" description="Disordered" evidence="4">
    <location>
        <begin position="279"/>
        <end position="306"/>
    </location>
</feature>
<feature type="compositionally biased region" description="Basic and acidic residues" evidence="4">
    <location>
        <begin position="228"/>
        <end position="241"/>
    </location>
</feature>
<accession>A0A7S4QXM3</accession>
<gene>
    <name evidence="6" type="ORF">AMON00008_LOCUS27165</name>
</gene>
<dbReference type="FunFam" id="3.40.50.300:FF:000011">
    <property type="entry name" value="Putative ABC transporter ATP-binding component"/>
    <property type="match status" value="1"/>
</dbReference>
<evidence type="ECO:0000256" key="2">
    <source>
        <dbReference type="ARBA" id="ARBA00022741"/>
    </source>
</evidence>
<keyword evidence="2" id="KW-0547">Nucleotide-binding</keyword>
<dbReference type="CDD" id="cd03221">
    <property type="entry name" value="ABCF_EF-3"/>
    <property type="match status" value="2"/>
</dbReference>
<evidence type="ECO:0000259" key="5">
    <source>
        <dbReference type="PROSITE" id="PS50893"/>
    </source>
</evidence>
<dbReference type="InterPro" id="IPR017871">
    <property type="entry name" value="ABC_transporter-like_CS"/>
</dbReference>
<dbReference type="EMBL" id="HBNR01039253">
    <property type="protein sequence ID" value="CAE4597049.1"/>
    <property type="molecule type" value="Transcribed_RNA"/>
</dbReference>
<feature type="region of interest" description="Disordered" evidence="4">
    <location>
        <begin position="101"/>
        <end position="172"/>
    </location>
</feature>
<dbReference type="InterPro" id="IPR003593">
    <property type="entry name" value="AAA+_ATPase"/>
</dbReference>
<name>A0A7S4QXM3_9DINO</name>
<feature type="region of interest" description="Disordered" evidence="4">
    <location>
        <begin position="209"/>
        <end position="241"/>
    </location>
</feature>
<dbReference type="Gene3D" id="3.40.50.300">
    <property type="entry name" value="P-loop containing nucleotide triphosphate hydrolases"/>
    <property type="match status" value="2"/>
</dbReference>
<dbReference type="SUPFAM" id="SSF52540">
    <property type="entry name" value="P-loop containing nucleoside triphosphate hydrolases"/>
    <property type="match status" value="2"/>
</dbReference>
<feature type="compositionally biased region" description="Low complexity" evidence="4">
    <location>
        <begin position="101"/>
        <end position="110"/>
    </location>
</feature>
<reference evidence="6" key="1">
    <citation type="submission" date="2021-01" db="EMBL/GenBank/DDBJ databases">
        <authorList>
            <person name="Corre E."/>
            <person name="Pelletier E."/>
            <person name="Niang G."/>
            <person name="Scheremetjew M."/>
            <person name="Finn R."/>
            <person name="Kale V."/>
            <person name="Holt S."/>
            <person name="Cochrane G."/>
            <person name="Meng A."/>
            <person name="Brown T."/>
            <person name="Cohen L."/>
        </authorList>
    </citation>
    <scope>NUCLEOTIDE SEQUENCE</scope>
    <source>
        <strain evidence="6">CCMP3105</strain>
    </source>
</reference>
<feature type="compositionally biased region" description="Low complexity" evidence="4">
    <location>
        <begin position="218"/>
        <end position="227"/>
    </location>
</feature>
<evidence type="ECO:0000256" key="1">
    <source>
        <dbReference type="ARBA" id="ARBA00022737"/>
    </source>
</evidence>
<dbReference type="AlphaFoldDB" id="A0A7S4QXM3"/>
<proteinExistence type="predicted"/>
<feature type="domain" description="ABC transporter" evidence="5">
    <location>
        <begin position="668"/>
        <end position="900"/>
    </location>
</feature>
<keyword evidence="1" id="KW-0677">Repeat</keyword>